<dbReference type="EMBL" id="CP119391">
    <property type="protein sequence ID" value="WNK21225.1"/>
    <property type="molecule type" value="Genomic_DNA"/>
</dbReference>
<evidence type="ECO:0000313" key="3">
    <source>
        <dbReference type="EMBL" id="WNK21225.1"/>
    </source>
</evidence>
<keyword evidence="2" id="KW-0560">Oxidoreductase</keyword>
<dbReference type="PANTHER" id="PTHR44196:SF1">
    <property type="entry name" value="DEHYDROGENASE_REDUCTASE SDR FAMILY MEMBER 7B"/>
    <property type="match status" value="1"/>
</dbReference>
<reference evidence="3 4" key="1">
    <citation type="submission" date="2023-03" db="EMBL/GenBank/DDBJ databases">
        <title>Halomonas sp. nov., isolated from Korean tranditional fermented seafood 'Jeotgal'.</title>
        <authorList>
            <person name="Kim B."/>
            <person name="Shin N.-R."/>
        </authorList>
    </citation>
    <scope>NUCLEOTIDE SEQUENCE [LARGE SCALE GENOMIC DNA]</scope>
    <source>
        <strain evidence="3 4">SG2L-4</strain>
    </source>
</reference>
<dbReference type="SUPFAM" id="SSF51735">
    <property type="entry name" value="NAD(P)-binding Rossmann-fold domains"/>
    <property type="match status" value="1"/>
</dbReference>
<dbReference type="InterPro" id="IPR002347">
    <property type="entry name" value="SDR_fam"/>
</dbReference>
<dbReference type="RefSeq" id="WP_311885221.1">
    <property type="nucleotide sequence ID" value="NZ_CP119391.1"/>
</dbReference>
<sequence>MSLLSFTASARPLRRVVIFGATSAIAEQTARQLVAHGASLYCIGRDPDKLQALLDDLRVRAGDARRIDGCHADLNHTDGHGALIDAAEAHLGSLDAALIAHGSLPDQAACQGNADLTLAQCQTNALSTVSLLTHLANRMEASRHGVLAVISSVAGDRGRQSNYVYGAAKGMVSVFLQGLRNRLAGAGVAVVTVKPGFVDTPMTADINKGGPLWATPEQVARGIVSAMQRGKSVVYLPWFWHPIMLIIRHIPETLFKRLSL</sequence>
<dbReference type="PRINTS" id="PR00081">
    <property type="entry name" value="GDHRDH"/>
</dbReference>
<protein>
    <submittedName>
        <fullName evidence="3">SDR family oxidoreductase</fullName>
    </submittedName>
</protein>
<dbReference type="CDD" id="cd05233">
    <property type="entry name" value="SDR_c"/>
    <property type="match status" value="1"/>
</dbReference>
<evidence type="ECO:0000256" key="1">
    <source>
        <dbReference type="ARBA" id="ARBA00006484"/>
    </source>
</evidence>
<proteinExistence type="inferred from homology"/>
<dbReference type="Proteomes" id="UP001301869">
    <property type="component" value="Chromosome"/>
</dbReference>
<dbReference type="Pfam" id="PF00106">
    <property type="entry name" value="adh_short"/>
    <property type="match status" value="1"/>
</dbReference>
<dbReference type="Gene3D" id="3.40.50.720">
    <property type="entry name" value="NAD(P)-binding Rossmann-like Domain"/>
    <property type="match status" value="1"/>
</dbReference>
<accession>A0ABY9Z2B2</accession>
<name>A0ABY9Z2B2_9GAMM</name>
<evidence type="ECO:0000256" key="2">
    <source>
        <dbReference type="ARBA" id="ARBA00023002"/>
    </source>
</evidence>
<comment type="similarity">
    <text evidence="1">Belongs to the short-chain dehydrogenases/reductases (SDR) family.</text>
</comment>
<evidence type="ECO:0000313" key="4">
    <source>
        <dbReference type="Proteomes" id="UP001301869"/>
    </source>
</evidence>
<organism evidence="3 4">
    <name type="scientific">Halomonas piscis</name>
    <dbReference type="NCBI Taxonomy" id="3031727"/>
    <lineage>
        <taxon>Bacteria</taxon>
        <taxon>Pseudomonadati</taxon>
        <taxon>Pseudomonadota</taxon>
        <taxon>Gammaproteobacteria</taxon>
        <taxon>Oceanospirillales</taxon>
        <taxon>Halomonadaceae</taxon>
        <taxon>Halomonas</taxon>
    </lineage>
</organism>
<dbReference type="NCBIfam" id="NF005489">
    <property type="entry name" value="PRK07102.1"/>
    <property type="match status" value="1"/>
</dbReference>
<keyword evidence="4" id="KW-1185">Reference proteome</keyword>
<dbReference type="InterPro" id="IPR036291">
    <property type="entry name" value="NAD(P)-bd_dom_sf"/>
</dbReference>
<gene>
    <name evidence="3" type="ORF">P1P91_06000</name>
</gene>
<dbReference type="PANTHER" id="PTHR44196">
    <property type="entry name" value="DEHYDROGENASE/REDUCTASE SDR FAMILY MEMBER 7B"/>
    <property type="match status" value="1"/>
</dbReference>